<dbReference type="Pfam" id="PF08263">
    <property type="entry name" value="LRRNT_2"/>
    <property type="match status" value="1"/>
</dbReference>
<dbReference type="InterPro" id="IPR032675">
    <property type="entry name" value="LRR_dom_sf"/>
</dbReference>
<organism evidence="11 12">
    <name type="scientific">Saponaria officinalis</name>
    <name type="common">Common soapwort</name>
    <name type="synonym">Lychnis saponaria</name>
    <dbReference type="NCBI Taxonomy" id="3572"/>
    <lineage>
        <taxon>Eukaryota</taxon>
        <taxon>Viridiplantae</taxon>
        <taxon>Streptophyta</taxon>
        <taxon>Embryophyta</taxon>
        <taxon>Tracheophyta</taxon>
        <taxon>Spermatophyta</taxon>
        <taxon>Magnoliopsida</taxon>
        <taxon>eudicotyledons</taxon>
        <taxon>Gunneridae</taxon>
        <taxon>Pentapetalae</taxon>
        <taxon>Caryophyllales</taxon>
        <taxon>Caryophyllaceae</taxon>
        <taxon>Caryophylleae</taxon>
        <taxon>Saponaria</taxon>
    </lineage>
</organism>
<evidence type="ECO:0000256" key="3">
    <source>
        <dbReference type="ARBA" id="ARBA00022614"/>
    </source>
</evidence>
<keyword evidence="5" id="KW-0677">Repeat</keyword>
<feature type="signal peptide" evidence="9">
    <location>
        <begin position="1"/>
        <end position="17"/>
    </location>
</feature>
<dbReference type="Proteomes" id="UP001443914">
    <property type="component" value="Unassembled WGS sequence"/>
</dbReference>
<comment type="similarity">
    <text evidence="8">Belongs to the polygalacturonase-inhibiting protein family.</text>
</comment>
<evidence type="ECO:0000256" key="7">
    <source>
        <dbReference type="ARBA" id="ARBA00023180"/>
    </source>
</evidence>
<dbReference type="Pfam" id="PF00560">
    <property type="entry name" value="LRR_1"/>
    <property type="match status" value="1"/>
</dbReference>
<feature type="chain" id="PRO_5043430115" description="Leucine-rich repeat-containing N-terminal plant-type domain-containing protein" evidence="9">
    <location>
        <begin position="18"/>
        <end position="214"/>
    </location>
</feature>
<evidence type="ECO:0000256" key="2">
    <source>
        <dbReference type="ARBA" id="ARBA00004370"/>
    </source>
</evidence>
<dbReference type="Pfam" id="PF13855">
    <property type="entry name" value="LRR_8"/>
    <property type="match status" value="1"/>
</dbReference>
<keyword evidence="7" id="KW-0325">Glycoprotein</keyword>
<evidence type="ECO:0000256" key="6">
    <source>
        <dbReference type="ARBA" id="ARBA00023136"/>
    </source>
</evidence>
<accession>A0AAW1H2Z5</accession>
<sequence>MKTLTTFILILLHVANADTGGDPFCNAEDQAVLLKIQDHFGGQDGRLSGWDPSLNCCTDWNFVGCDLDYDSHPGRVTSITVSRNWGLSGPLPIELGHLPFLNTLSFAAQPNITGPIPQSFGNLKYLQVLDLDSNQITGPIPVVLGRLKSLLQVNLSDNRLFGVIPNFSDKLTSFDVSSNSLCGAIPTVLNKFGLNAFKNNKCLCGAPLPTCKFN</sequence>
<keyword evidence="6" id="KW-0472">Membrane</keyword>
<dbReference type="InterPro" id="IPR013210">
    <property type="entry name" value="LRR_N_plant-typ"/>
</dbReference>
<evidence type="ECO:0000259" key="10">
    <source>
        <dbReference type="Pfam" id="PF08263"/>
    </source>
</evidence>
<dbReference type="InterPro" id="IPR051848">
    <property type="entry name" value="PGIP"/>
</dbReference>
<evidence type="ECO:0000313" key="12">
    <source>
        <dbReference type="Proteomes" id="UP001443914"/>
    </source>
</evidence>
<evidence type="ECO:0000256" key="1">
    <source>
        <dbReference type="ARBA" id="ARBA00004196"/>
    </source>
</evidence>
<dbReference type="PANTHER" id="PTHR48059">
    <property type="entry name" value="POLYGALACTURONASE INHIBITOR 1"/>
    <property type="match status" value="1"/>
</dbReference>
<gene>
    <name evidence="11" type="ORF">RND81_12G040100</name>
</gene>
<comment type="subcellular location">
    <subcellularLocation>
        <location evidence="1">Cell envelope</location>
    </subcellularLocation>
    <subcellularLocation>
        <location evidence="2">Membrane</location>
    </subcellularLocation>
</comment>
<feature type="domain" description="Leucine-rich repeat-containing N-terminal plant-type" evidence="10">
    <location>
        <begin position="27"/>
        <end position="66"/>
    </location>
</feature>
<dbReference type="FunFam" id="3.80.10.10:FF:000041">
    <property type="entry name" value="LRR receptor-like serine/threonine-protein kinase ERECTA"/>
    <property type="match status" value="1"/>
</dbReference>
<reference evidence="11" key="1">
    <citation type="submission" date="2024-03" db="EMBL/GenBank/DDBJ databases">
        <title>WGS assembly of Saponaria officinalis var. Norfolk2.</title>
        <authorList>
            <person name="Jenkins J."/>
            <person name="Shu S."/>
            <person name="Grimwood J."/>
            <person name="Barry K."/>
            <person name="Goodstein D."/>
            <person name="Schmutz J."/>
            <person name="Leebens-Mack J."/>
            <person name="Osbourn A."/>
        </authorList>
    </citation>
    <scope>NUCLEOTIDE SEQUENCE [LARGE SCALE GENOMIC DNA]</scope>
    <source>
        <strain evidence="11">JIC</strain>
    </source>
</reference>
<dbReference type="AlphaFoldDB" id="A0AAW1H2Z5"/>
<keyword evidence="3" id="KW-0433">Leucine-rich repeat</keyword>
<protein>
    <recommendedName>
        <fullName evidence="10">Leucine-rich repeat-containing N-terminal plant-type domain-containing protein</fullName>
    </recommendedName>
</protein>
<evidence type="ECO:0000256" key="9">
    <source>
        <dbReference type="SAM" id="SignalP"/>
    </source>
</evidence>
<evidence type="ECO:0000313" key="11">
    <source>
        <dbReference type="EMBL" id="KAK9671584.1"/>
    </source>
</evidence>
<evidence type="ECO:0000256" key="8">
    <source>
        <dbReference type="ARBA" id="ARBA00038043"/>
    </source>
</evidence>
<comment type="caution">
    <text evidence="11">The sequence shown here is derived from an EMBL/GenBank/DDBJ whole genome shotgun (WGS) entry which is preliminary data.</text>
</comment>
<keyword evidence="4 9" id="KW-0732">Signal</keyword>
<dbReference type="GO" id="GO:0016020">
    <property type="term" value="C:membrane"/>
    <property type="evidence" value="ECO:0007669"/>
    <property type="project" value="UniProtKB-SubCell"/>
</dbReference>
<evidence type="ECO:0000256" key="4">
    <source>
        <dbReference type="ARBA" id="ARBA00022729"/>
    </source>
</evidence>
<evidence type="ECO:0000256" key="5">
    <source>
        <dbReference type="ARBA" id="ARBA00022737"/>
    </source>
</evidence>
<dbReference type="InterPro" id="IPR001611">
    <property type="entry name" value="Leu-rich_rpt"/>
</dbReference>
<dbReference type="Gene3D" id="3.80.10.10">
    <property type="entry name" value="Ribonuclease Inhibitor"/>
    <property type="match status" value="1"/>
</dbReference>
<dbReference type="PANTHER" id="PTHR48059:SF12">
    <property type="entry name" value="POLYGALACTURONASE INHIBITOR 1-LIKE"/>
    <property type="match status" value="1"/>
</dbReference>
<proteinExistence type="inferred from homology"/>
<keyword evidence="12" id="KW-1185">Reference proteome</keyword>
<dbReference type="SUPFAM" id="SSF52058">
    <property type="entry name" value="L domain-like"/>
    <property type="match status" value="1"/>
</dbReference>
<dbReference type="EMBL" id="JBDFQZ010000012">
    <property type="protein sequence ID" value="KAK9671584.1"/>
    <property type="molecule type" value="Genomic_DNA"/>
</dbReference>
<name>A0AAW1H2Z5_SAPOF</name>